<dbReference type="eggNOG" id="COG0784">
    <property type="taxonomic scope" value="Bacteria"/>
</dbReference>
<dbReference type="InterPro" id="IPR011006">
    <property type="entry name" value="CheY-like_superfamily"/>
</dbReference>
<dbReference type="SMART" id="SM00448">
    <property type="entry name" value="REC"/>
    <property type="match status" value="1"/>
</dbReference>
<evidence type="ECO:0000256" key="2">
    <source>
        <dbReference type="PROSITE-ProRule" id="PRU00169"/>
    </source>
</evidence>
<dbReference type="KEGG" id="hba:Hbal_1092"/>
<dbReference type="Gene3D" id="3.40.50.2300">
    <property type="match status" value="1"/>
</dbReference>
<dbReference type="AlphaFoldDB" id="C6XRF2"/>
<dbReference type="PROSITE" id="PS50110">
    <property type="entry name" value="RESPONSE_REGULATORY"/>
    <property type="match status" value="1"/>
</dbReference>
<keyword evidence="6" id="KW-1185">Reference proteome</keyword>
<evidence type="ECO:0000256" key="3">
    <source>
        <dbReference type="SAM" id="MobiDB-lite"/>
    </source>
</evidence>
<name>C6XRF2_HIRBI</name>
<gene>
    <name evidence="5" type="ordered locus">Hbal_1092</name>
</gene>
<dbReference type="Pfam" id="PF00072">
    <property type="entry name" value="Response_reg"/>
    <property type="match status" value="1"/>
</dbReference>
<dbReference type="PANTHER" id="PTHR44591:SF3">
    <property type="entry name" value="RESPONSE REGULATORY DOMAIN-CONTAINING PROTEIN"/>
    <property type="match status" value="1"/>
</dbReference>
<accession>C6XRF2</accession>
<dbReference type="InterPro" id="IPR050595">
    <property type="entry name" value="Bact_response_regulator"/>
</dbReference>
<dbReference type="GO" id="GO:0000160">
    <property type="term" value="P:phosphorelay signal transduction system"/>
    <property type="evidence" value="ECO:0007669"/>
    <property type="project" value="InterPro"/>
</dbReference>
<feature type="modified residue" description="4-aspartylphosphate" evidence="2">
    <location>
        <position position="59"/>
    </location>
</feature>
<evidence type="ECO:0000313" key="5">
    <source>
        <dbReference type="EMBL" id="ACT58784.1"/>
    </source>
</evidence>
<feature type="region of interest" description="Disordered" evidence="3">
    <location>
        <begin position="143"/>
        <end position="171"/>
    </location>
</feature>
<reference evidence="6" key="1">
    <citation type="journal article" date="2011" name="J. Bacteriol.">
        <title>Genome sequences of eight morphologically diverse alphaproteobacteria.</title>
        <authorList>
            <consortium name="US DOE Joint Genome Institute"/>
            <person name="Brown P.J."/>
            <person name="Kysela D.T."/>
            <person name="Buechlein A."/>
            <person name="Hemmerich C."/>
            <person name="Brun Y.V."/>
        </authorList>
    </citation>
    <scope>NUCLEOTIDE SEQUENCE [LARGE SCALE GENOMIC DNA]</scope>
    <source>
        <strain evidence="6">ATCC 49814 / DSM 5838 / IFAM 1418</strain>
    </source>
</reference>
<proteinExistence type="predicted"/>
<feature type="compositionally biased region" description="Basic and acidic residues" evidence="3">
    <location>
        <begin position="143"/>
        <end position="162"/>
    </location>
</feature>
<dbReference type="PANTHER" id="PTHR44591">
    <property type="entry name" value="STRESS RESPONSE REGULATOR PROTEIN 1"/>
    <property type="match status" value="1"/>
</dbReference>
<evidence type="ECO:0000256" key="1">
    <source>
        <dbReference type="ARBA" id="ARBA00022553"/>
    </source>
</evidence>
<evidence type="ECO:0000259" key="4">
    <source>
        <dbReference type="PROSITE" id="PS50110"/>
    </source>
</evidence>
<dbReference type="InterPro" id="IPR001789">
    <property type="entry name" value="Sig_transdc_resp-reg_receiver"/>
</dbReference>
<dbReference type="STRING" id="582402.Hbal_1092"/>
<dbReference type="CDD" id="cd17546">
    <property type="entry name" value="REC_hyHK_CKI1_RcsC-like"/>
    <property type="match status" value="1"/>
</dbReference>
<dbReference type="HOGENOM" id="CLU_000445_69_12_5"/>
<evidence type="ECO:0000313" key="6">
    <source>
        <dbReference type="Proteomes" id="UP000002745"/>
    </source>
</evidence>
<dbReference type="OrthoDB" id="9786548at2"/>
<protein>
    <submittedName>
        <fullName evidence="5">Response regulator receiver protein</fullName>
    </submittedName>
</protein>
<dbReference type="RefSeq" id="WP_015826934.1">
    <property type="nucleotide sequence ID" value="NC_012982.1"/>
</dbReference>
<sequence>MANKLANISILVLDDHRNMRLLWRGILLAFGIRTVHEADNAEDAFKQVGDKDIDAIIVDHHLDGLTGAEFAGMLRRAPDSPSQHVPIIACTADTRRSVLKLLVDSGVDEILAKPVSADQAWKKLAAVVNNRRQFVKTAFYYGPDRRRKDGGRWTGKERRKEQPVQTDPEDM</sequence>
<dbReference type="SUPFAM" id="SSF52172">
    <property type="entry name" value="CheY-like"/>
    <property type="match status" value="1"/>
</dbReference>
<feature type="domain" description="Response regulatory" evidence="4">
    <location>
        <begin position="9"/>
        <end position="128"/>
    </location>
</feature>
<keyword evidence="1 2" id="KW-0597">Phosphoprotein</keyword>
<dbReference type="Proteomes" id="UP000002745">
    <property type="component" value="Chromosome"/>
</dbReference>
<organism evidence="5 6">
    <name type="scientific">Hirschia baltica (strain ATCC 49814 / DSM 5838 / IFAM 1418)</name>
    <dbReference type="NCBI Taxonomy" id="582402"/>
    <lineage>
        <taxon>Bacteria</taxon>
        <taxon>Pseudomonadati</taxon>
        <taxon>Pseudomonadota</taxon>
        <taxon>Alphaproteobacteria</taxon>
        <taxon>Hyphomonadales</taxon>
        <taxon>Hyphomonadaceae</taxon>
        <taxon>Hirschia</taxon>
    </lineage>
</organism>
<dbReference type="EMBL" id="CP001678">
    <property type="protein sequence ID" value="ACT58784.1"/>
    <property type="molecule type" value="Genomic_DNA"/>
</dbReference>